<evidence type="ECO:0000313" key="1">
    <source>
        <dbReference type="EMBL" id="GIX84533.1"/>
    </source>
</evidence>
<sequence length="153" mass="17444">MTKLIVLRVVRSAEKEQKACTTKSVFVHPLSFPSLAQHFAWLMKFSPSLCPDLKFHNNVPPHNKIPRRMKRKRNFAKSGLPASHFACKRGLIPPAPPFLPRPSTLRHLGVHEVFLRHHDNCTHEVFTKRVWDGRMGKGWGGGRLAQKSASPKR</sequence>
<organism evidence="1 2">
    <name type="scientific">Caerostris extrusa</name>
    <name type="common">Bark spider</name>
    <name type="synonym">Caerostris bankana</name>
    <dbReference type="NCBI Taxonomy" id="172846"/>
    <lineage>
        <taxon>Eukaryota</taxon>
        <taxon>Metazoa</taxon>
        <taxon>Ecdysozoa</taxon>
        <taxon>Arthropoda</taxon>
        <taxon>Chelicerata</taxon>
        <taxon>Arachnida</taxon>
        <taxon>Araneae</taxon>
        <taxon>Araneomorphae</taxon>
        <taxon>Entelegynae</taxon>
        <taxon>Araneoidea</taxon>
        <taxon>Araneidae</taxon>
        <taxon>Caerostris</taxon>
    </lineage>
</organism>
<accession>A0AAV4NJ71</accession>
<protein>
    <submittedName>
        <fullName evidence="1">Uncharacterized protein</fullName>
    </submittedName>
</protein>
<name>A0AAV4NJ71_CAEEX</name>
<evidence type="ECO:0000313" key="2">
    <source>
        <dbReference type="Proteomes" id="UP001054945"/>
    </source>
</evidence>
<proteinExistence type="predicted"/>
<dbReference type="EMBL" id="BPLR01020976">
    <property type="protein sequence ID" value="GIX84533.1"/>
    <property type="molecule type" value="Genomic_DNA"/>
</dbReference>
<gene>
    <name evidence="1" type="ORF">CEXT_156131</name>
</gene>
<reference evidence="1 2" key="1">
    <citation type="submission" date="2021-06" db="EMBL/GenBank/DDBJ databases">
        <title>Caerostris extrusa draft genome.</title>
        <authorList>
            <person name="Kono N."/>
            <person name="Arakawa K."/>
        </authorList>
    </citation>
    <scope>NUCLEOTIDE SEQUENCE [LARGE SCALE GENOMIC DNA]</scope>
</reference>
<dbReference type="AlphaFoldDB" id="A0AAV4NJ71"/>
<comment type="caution">
    <text evidence="1">The sequence shown here is derived from an EMBL/GenBank/DDBJ whole genome shotgun (WGS) entry which is preliminary data.</text>
</comment>
<keyword evidence="2" id="KW-1185">Reference proteome</keyword>
<dbReference type="Proteomes" id="UP001054945">
    <property type="component" value="Unassembled WGS sequence"/>
</dbReference>